<dbReference type="Proteomes" id="UP000588158">
    <property type="component" value="Unassembled WGS sequence"/>
</dbReference>
<evidence type="ECO:0000313" key="2">
    <source>
        <dbReference type="EMBL" id="MBB5832676.1"/>
    </source>
</evidence>
<dbReference type="AlphaFoldDB" id="A0A841ACV5"/>
<feature type="domain" description="Beta-lactamase-related" evidence="1">
    <location>
        <begin position="21"/>
        <end position="379"/>
    </location>
</feature>
<comment type="caution">
    <text evidence="2">The sequence shown here is derived from an EMBL/GenBank/DDBJ whole genome shotgun (WGS) entry which is preliminary data.</text>
</comment>
<dbReference type="PANTHER" id="PTHR46825:SF7">
    <property type="entry name" value="D-ALANYL-D-ALANINE CARBOXYPEPTIDASE"/>
    <property type="match status" value="1"/>
</dbReference>
<sequence>MPNVPLTSAPAVPAEAVAAIAALAENAVAEHRTAGVTWAIIGGHAHSEAILAHGSAGHRELDAGRPAAGSSPMDRGTISRIASMTKSFTAATVLALRDEGRLSLDDPVSRHVPEAAGAFTLEADDREPTLRRLLTMDAGLVTDNPWGDRQEAMTREEFAATLRDGLGRVHRPGAGFEYSNTGFALLGRVIDEVTGSSFMDEIRRRFLAPLGMDSTGWSAGEIDTSRLATGHRVADREDSTRFEPVPLDSPGVYGAMAGLFSTVDDLAAWVRFLAAAYAPEAADRPAGPLATASRREMQQLHRHQALAPLPVDPATGLSPGFDRIRGYGYGLVIEQFPDLGEVVSHSGGYPGYGSFMVWHRDSGVGVVALANSKYAPATVLSMQALRILRAKAPGLLARRPLRPAPRTLEAAGAALEWLRGGDDAVADAWFADNMDLDISREERRRRLTSALATAGLDGGQLESLRVADAYVLSGARLRWTLPGKAGAAEHAAAEGSASPSVHVELLMDPRRQALIQALDVVAR</sequence>
<evidence type="ECO:0000313" key="3">
    <source>
        <dbReference type="Proteomes" id="UP000588158"/>
    </source>
</evidence>
<dbReference type="Gene3D" id="3.40.710.10">
    <property type="entry name" value="DD-peptidase/beta-lactamase superfamily"/>
    <property type="match status" value="1"/>
</dbReference>
<dbReference type="InterPro" id="IPR001466">
    <property type="entry name" value="Beta-lactam-related"/>
</dbReference>
<keyword evidence="3" id="KW-1185">Reference proteome</keyword>
<dbReference type="RefSeq" id="WP_184325960.1">
    <property type="nucleotide sequence ID" value="NZ_JACHLZ010000001.1"/>
</dbReference>
<reference evidence="2 3" key="1">
    <citation type="submission" date="2020-08" db="EMBL/GenBank/DDBJ databases">
        <title>Sequencing the genomes of 1000 actinobacteria strains.</title>
        <authorList>
            <person name="Klenk H.-P."/>
        </authorList>
    </citation>
    <scope>NUCLEOTIDE SEQUENCE [LARGE SCALE GENOMIC DNA]</scope>
    <source>
        <strain evidence="2 3">DSM 28796</strain>
    </source>
</reference>
<dbReference type="PANTHER" id="PTHR46825">
    <property type="entry name" value="D-ALANYL-D-ALANINE-CARBOXYPEPTIDASE/ENDOPEPTIDASE AMPH"/>
    <property type="match status" value="1"/>
</dbReference>
<accession>A0A841ACV5</accession>
<proteinExistence type="predicted"/>
<evidence type="ECO:0000259" key="1">
    <source>
        <dbReference type="Pfam" id="PF00144"/>
    </source>
</evidence>
<protein>
    <submittedName>
        <fullName evidence="2">CubicO group peptidase (Beta-lactamase class C family)</fullName>
    </submittedName>
</protein>
<dbReference type="InterPro" id="IPR012338">
    <property type="entry name" value="Beta-lactam/transpept-like"/>
</dbReference>
<name>A0A841ACV5_9MICO</name>
<gene>
    <name evidence="2" type="ORF">HNR70_002489</name>
</gene>
<dbReference type="InterPro" id="IPR050491">
    <property type="entry name" value="AmpC-like"/>
</dbReference>
<dbReference type="EMBL" id="JACHLZ010000001">
    <property type="protein sequence ID" value="MBB5832676.1"/>
    <property type="molecule type" value="Genomic_DNA"/>
</dbReference>
<dbReference type="SUPFAM" id="SSF56601">
    <property type="entry name" value="beta-lactamase/transpeptidase-like"/>
    <property type="match status" value="1"/>
</dbReference>
<dbReference type="Pfam" id="PF00144">
    <property type="entry name" value="Beta-lactamase"/>
    <property type="match status" value="1"/>
</dbReference>
<organism evidence="2 3">
    <name type="scientific">Brachybacterium aquaticum</name>
    <dbReference type="NCBI Taxonomy" id="1432564"/>
    <lineage>
        <taxon>Bacteria</taxon>
        <taxon>Bacillati</taxon>
        <taxon>Actinomycetota</taxon>
        <taxon>Actinomycetes</taxon>
        <taxon>Micrococcales</taxon>
        <taxon>Dermabacteraceae</taxon>
        <taxon>Brachybacterium</taxon>
    </lineage>
</organism>